<evidence type="ECO:0000256" key="7">
    <source>
        <dbReference type="ARBA" id="ARBA00048508"/>
    </source>
</evidence>
<evidence type="ECO:0000256" key="9">
    <source>
        <dbReference type="PIRSR" id="PIRSR611284-2"/>
    </source>
</evidence>
<evidence type="ECO:0000256" key="10">
    <source>
        <dbReference type="RuleBase" id="RU366074"/>
    </source>
</evidence>
<dbReference type="CDD" id="cd05333">
    <property type="entry name" value="BKR_SDR_c"/>
    <property type="match status" value="1"/>
</dbReference>
<dbReference type="EC" id="1.1.1.100" evidence="3 10"/>
<dbReference type="AlphaFoldDB" id="A0AAW3JNH2"/>
<dbReference type="Gene3D" id="3.40.50.720">
    <property type="entry name" value="NAD(P)-binding Rossmann-like Domain"/>
    <property type="match status" value="1"/>
</dbReference>
<dbReference type="PANTHER" id="PTHR42879:SF2">
    <property type="entry name" value="3-OXOACYL-[ACYL-CARRIER-PROTEIN] REDUCTASE FABG"/>
    <property type="match status" value="1"/>
</dbReference>
<sequence length="242" mass="25565">MLEGKTVIVTGAAKGIGKAIAIAFAKEGCNIVLNYHSSVSDETVKEIEEQGVKCMPVQGDVSDFDFAKNLIRDVKKEFGSIDVLVNNAGITKDMLLMRMTEEQFDSVINTNLKGSFNMIRHASSVMLKQRSGAIINMSSVSGVAGNIGQANYAASKAGVIGLTKATAKELAQRGVTCNAIAPGFIETDMTAVLNDDTKDAILNSIPLSRAGKPEDVANAAVFLAKNSYITGQVLNVDGGMIM</sequence>
<dbReference type="SUPFAM" id="SSF51735">
    <property type="entry name" value="NAD(P)-binding Rossmann-fold domains"/>
    <property type="match status" value="1"/>
</dbReference>
<dbReference type="InterPro" id="IPR011284">
    <property type="entry name" value="3oxo_ACP_reduc"/>
</dbReference>
<comment type="catalytic activity">
    <reaction evidence="7 10">
        <text>a (3R)-hydroxyacyl-[ACP] + NADP(+) = a 3-oxoacyl-[ACP] + NADPH + H(+)</text>
        <dbReference type="Rhea" id="RHEA:17397"/>
        <dbReference type="Rhea" id="RHEA-COMP:9916"/>
        <dbReference type="Rhea" id="RHEA-COMP:9945"/>
        <dbReference type="ChEBI" id="CHEBI:15378"/>
        <dbReference type="ChEBI" id="CHEBI:57783"/>
        <dbReference type="ChEBI" id="CHEBI:58349"/>
        <dbReference type="ChEBI" id="CHEBI:78776"/>
        <dbReference type="ChEBI" id="CHEBI:78827"/>
        <dbReference type="EC" id="1.1.1.100"/>
    </reaction>
</comment>
<dbReference type="FunFam" id="3.40.50.720:FF:000115">
    <property type="entry name" value="3-oxoacyl-[acyl-carrier-protein] reductase FabG"/>
    <property type="match status" value="1"/>
</dbReference>
<dbReference type="GO" id="GO:0006633">
    <property type="term" value="P:fatty acid biosynthetic process"/>
    <property type="evidence" value="ECO:0007669"/>
    <property type="project" value="UniProtKB-KW"/>
</dbReference>
<comment type="similarity">
    <text evidence="2 10">Belongs to the short-chain dehydrogenases/reductases (SDR) family.</text>
</comment>
<dbReference type="SMART" id="SM00822">
    <property type="entry name" value="PKS_KR"/>
    <property type="match status" value="1"/>
</dbReference>
<keyword evidence="13" id="KW-1185">Reference proteome</keyword>
<gene>
    <name evidence="12" type="ORF">APZ18_13270</name>
</gene>
<keyword evidence="10" id="KW-0443">Lipid metabolism</keyword>
<organism evidence="12 13">
    <name type="scientific">Butyribacter intestini</name>
    <dbReference type="NCBI Taxonomy" id="1703332"/>
    <lineage>
        <taxon>Bacteria</taxon>
        <taxon>Bacillati</taxon>
        <taxon>Bacillota</taxon>
        <taxon>Clostridia</taxon>
        <taxon>Lachnospirales</taxon>
        <taxon>Lachnospiraceae</taxon>
        <taxon>Butyribacter</taxon>
    </lineage>
</organism>
<dbReference type="InterPro" id="IPR050259">
    <property type="entry name" value="SDR"/>
</dbReference>
<dbReference type="PANTHER" id="PTHR42879">
    <property type="entry name" value="3-OXOACYL-(ACYL-CARRIER-PROTEIN) REDUCTASE"/>
    <property type="match status" value="1"/>
</dbReference>
<keyword evidence="4 9" id="KW-0521">NADP</keyword>
<dbReference type="GO" id="GO:0051287">
    <property type="term" value="F:NAD binding"/>
    <property type="evidence" value="ECO:0007669"/>
    <property type="project" value="UniProtKB-UniRule"/>
</dbReference>
<dbReference type="GO" id="GO:0004316">
    <property type="term" value="F:3-oxoacyl-[acyl-carrier-protein] reductase (NADPH) activity"/>
    <property type="evidence" value="ECO:0007669"/>
    <property type="project" value="UniProtKB-UniRule"/>
</dbReference>
<dbReference type="PRINTS" id="PR00080">
    <property type="entry name" value="SDRFAMILY"/>
</dbReference>
<dbReference type="EMBL" id="LLKB01000006">
    <property type="protein sequence ID" value="KQC84277.1"/>
    <property type="molecule type" value="Genomic_DNA"/>
</dbReference>
<evidence type="ECO:0000313" key="13">
    <source>
        <dbReference type="Proteomes" id="UP000050833"/>
    </source>
</evidence>
<evidence type="ECO:0000313" key="12">
    <source>
        <dbReference type="EMBL" id="KQC84277.1"/>
    </source>
</evidence>
<dbReference type="Pfam" id="PF13561">
    <property type="entry name" value="adh_short_C2"/>
    <property type="match status" value="1"/>
</dbReference>
<feature type="domain" description="Ketoreductase" evidence="11">
    <location>
        <begin position="5"/>
        <end position="183"/>
    </location>
</feature>
<keyword evidence="10" id="KW-0276">Fatty acid metabolism</keyword>
<dbReference type="PRINTS" id="PR00081">
    <property type="entry name" value="GDHRDH"/>
</dbReference>
<evidence type="ECO:0000256" key="4">
    <source>
        <dbReference type="ARBA" id="ARBA00022857"/>
    </source>
</evidence>
<keyword evidence="10" id="KW-0444">Lipid biosynthesis</keyword>
<comment type="pathway">
    <text evidence="1 10">Lipid metabolism; fatty acid biosynthesis.</text>
</comment>
<keyword evidence="6" id="KW-0753">Steroid metabolism</keyword>
<evidence type="ECO:0000259" key="11">
    <source>
        <dbReference type="SMART" id="SM00822"/>
    </source>
</evidence>
<dbReference type="NCBIfam" id="NF005559">
    <property type="entry name" value="PRK07231.1"/>
    <property type="match status" value="1"/>
</dbReference>
<evidence type="ECO:0000256" key="8">
    <source>
        <dbReference type="PIRSR" id="PIRSR611284-1"/>
    </source>
</evidence>
<evidence type="ECO:0000256" key="2">
    <source>
        <dbReference type="ARBA" id="ARBA00006484"/>
    </source>
</evidence>
<evidence type="ECO:0000256" key="5">
    <source>
        <dbReference type="ARBA" id="ARBA00023002"/>
    </source>
</evidence>
<dbReference type="InterPro" id="IPR036291">
    <property type="entry name" value="NAD(P)-bd_dom_sf"/>
</dbReference>
<dbReference type="NCBIfam" id="TIGR01830">
    <property type="entry name" value="3oxo_ACP_reduc"/>
    <property type="match status" value="1"/>
</dbReference>
<protein>
    <recommendedName>
        <fullName evidence="3 10">3-oxoacyl-[acyl-carrier-protein] reductase</fullName>
        <ecNumber evidence="3 10">1.1.1.100</ecNumber>
    </recommendedName>
</protein>
<dbReference type="InterPro" id="IPR020904">
    <property type="entry name" value="Sc_DH/Rdtase_CS"/>
</dbReference>
<keyword evidence="10" id="KW-0275">Fatty acid biosynthesis</keyword>
<dbReference type="PROSITE" id="PS00061">
    <property type="entry name" value="ADH_SHORT"/>
    <property type="match status" value="1"/>
</dbReference>
<proteinExistence type="inferred from homology"/>
<comment type="function">
    <text evidence="10">Catalyzes the NADPH-dependent reduction of beta-ketoacyl-ACP substrates to beta-hydroxyacyl-ACP products, the first reductive step in the elongation cycle of fatty acid biosynthesis.</text>
</comment>
<feature type="binding site" evidence="9">
    <location>
        <begin position="152"/>
        <end position="156"/>
    </location>
    <ligand>
        <name>NADP(+)</name>
        <dbReference type="ChEBI" id="CHEBI:58349"/>
    </ligand>
</feature>
<evidence type="ECO:0000256" key="3">
    <source>
        <dbReference type="ARBA" id="ARBA00012948"/>
    </source>
</evidence>
<dbReference type="NCBIfam" id="NF004198">
    <property type="entry name" value="PRK05653.1-3"/>
    <property type="match status" value="1"/>
</dbReference>
<dbReference type="InterPro" id="IPR002347">
    <property type="entry name" value="SDR_fam"/>
</dbReference>
<comment type="subunit">
    <text evidence="10">Homotetramer.</text>
</comment>
<dbReference type="InterPro" id="IPR057326">
    <property type="entry name" value="KR_dom"/>
</dbReference>
<name>A0AAW3JNH2_9FIRM</name>
<feature type="binding site" evidence="9">
    <location>
        <position position="87"/>
    </location>
    <ligand>
        <name>NADP(+)</name>
        <dbReference type="ChEBI" id="CHEBI:58349"/>
    </ligand>
</feature>
<dbReference type="GO" id="GO:0008202">
    <property type="term" value="P:steroid metabolic process"/>
    <property type="evidence" value="ECO:0007669"/>
    <property type="project" value="UniProtKB-KW"/>
</dbReference>
<evidence type="ECO:0000256" key="1">
    <source>
        <dbReference type="ARBA" id="ARBA00005194"/>
    </source>
</evidence>
<evidence type="ECO:0000256" key="6">
    <source>
        <dbReference type="ARBA" id="ARBA00023221"/>
    </source>
</evidence>
<dbReference type="Proteomes" id="UP000050833">
    <property type="component" value="Unassembled WGS sequence"/>
</dbReference>
<comment type="caution">
    <text evidence="12">The sequence shown here is derived from an EMBL/GenBank/DDBJ whole genome shotgun (WGS) entry which is preliminary data.</text>
</comment>
<feature type="binding site" evidence="9">
    <location>
        <position position="185"/>
    </location>
    <ligand>
        <name>NADP(+)</name>
        <dbReference type="ChEBI" id="CHEBI:58349"/>
    </ligand>
</feature>
<reference evidence="12 13" key="1">
    <citation type="submission" date="2015-10" db="EMBL/GenBank/DDBJ databases">
        <title>Butyribacter intestini gen. nov., sp. nov., a butyric acid-producing bacterium of the family Lachnospiraceae isolated from the human faeces.</title>
        <authorList>
            <person name="Zou Y."/>
            <person name="Xue W."/>
            <person name="Luo G."/>
            <person name="Lv M."/>
        </authorList>
    </citation>
    <scope>NUCLEOTIDE SEQUENCE [LARGE SCALE GENOMIC DNA]</scope>
    <source>
        <strain evidence="12 13">TF01-11</strain>
    </source>
</reference>
<dbReference type="RefSeq" id="WP_055945774.1">
    <property type="nucleotide sequence ID" value="NZ_JAQDCV010000003.1"/>
</dbReference>
<accession>A0AAW3JNH2</accession>
<dbReference type="NCBIfam" id="NF009466">
    <property type="entry name" value="PRK12826.1-2"/>
    <property type="match status" value="1"/>
</dbReference>
<feature type="active site" description="Proton acceptor" evidence="8">
    <location>
        <position position="152"/>
    </location>
</feature>
<keyword evidence="5 10" id="KW-0560">Oxidoreductase</keyword>